<evidence type="ECO:0000313" key="2">
    <source>
        <dbReference type="Proteomes" id="UP000230051"/>
    </source>
</evidence>
<organism evidence="1 2">
    <name type="scientific">Candidatus Berkelbacteria bacterium CG_4_9_14_0_2_um_filter_42_30</name>
    <dbReference type="NCBI Taxonomy" id="1974506"/>
    <lineage>
        <taxon>Bacteria</taxon>
        <taxon>Candidatus Berkelbacteria</taxon>
    </lineage>
</organism>
<dbReference type="Gene3D" id="3.40.50.300">
    <property type="entry name" value="P-loop containing nucleotide triphosphate hydrolases"/>
    <property type="match status" value="1"/>
</dbReference>
<name>A0A2M8G2J0_9BACT</name>
<proteinExistence type="predicted"/>
<evidence type="ECO:0000313" key="1">
    <source>
        <dbReference type="EMBL" id="PJC65864.1"/>
    </source>
</evidence>
<accession>A0A2M8G2J0</accession>
<sequence>MLDATDGVTAYDREIAKILHKSGKDIFLLINKADNTRRE</sequence>
<dbReference type="EMBL" id="PFQW01000013">
    <property type="protein sequence ID" value="PJC65864.1"/>
    <property type="molecule type" value="Genomic_DNA"/>
</dbReference>
<gene>
    <name evidence="1" type="ORF">CO019_00520</name>
</gene>
<dbReference type="SUPFAM" id="SSF52540">
    <property type="entry name" value="P-loop containing nucleoside triphosphate hydrolases"/>
    <property type="match status" value="1"/>
</dbReference>
<dbReference type="InterPro" id="IPR027417">
    <property type="entry name" value="P-loop_NTPase"/>
</dbReference>
<dbReference type="AlphaFoldDB" id="A0A2M8G2J0"/>
<feature type="non-terminal residue" evidence="1">
    <location>
        <position position="39"/>
    </location>
</feature>
<comment type="caution">
    <text evidence="1">The sequence shown here is derived from an EMBL/GenBank/DDBJ whole genome shotgun (WGS) entry which is preliminary data.</text>
</comment>
<dbReference type="Proteomes" id="UP000230051">
    <property type="component" value="Unassembled WGS sequence"/>
</dbReference>
<reference evidence="2" key="1">
    <citation type="submission" date="2017-09" db="EMBL/GenBank/DDBJ databases">
        <title>Depth-based differentiation of microbial function through sediment-hosted aquifers and enrichment of novel symbionts in the deep terrestrial subsurface.</title>
        <authorList>
            <person name="Probst A.J."/>
            <person name="Ladd B."/>
            <person name="Jarett J.K."/>
            <person name="Geller-Mcgrath D.E."/>
            <person name="Sieber C.M.K."/>
            <person name="Emerson J.B."/>
            <person name="Anantharaman K."/>
            <person name="Thomas B.C."/>
            <person name="Malmstrom R."/>
            <person name="Stieglmeier M."/>
            <person name="Klingl A."/>
            <person name="Woyke T."/>
            <person name="Ryan C.M."/>
            <person name="Banfield J.F."/>
        </authorList>
    </citation>
    <scope>NUCLEOTIDE SEQUENCE [LARGE SCALE GENOMIC DNA]</scope>
</reference>
<protein>
    <submittedName>
        <fullName evidence="1">Uncharacterized protein</fullName>
    </submittedName>
</protein>